<dbReference type="InterPro" id="IPR023228">
    <property type="entry name" value="SAM_OH_AdoTrfase_N_sf"/>
</dbReference>
<feature type="region of interest" description="Disordered" evidence="3">
    <location>
        <begin position="116"/>
        <end position="136"/>
    </location>
</feature>
<sequence length="327" mass="34352">MITIASDFGSPYPAAMKGVLCQRVGNSTEIGAGTNSPAETRLVDIAHDFPRQDIRASAFWLREILPYYPPAVHLVVVDPGVGTDRDALVVRAGEHILVGPDNGVLLPVARRLAGASADTSRGTGAGTDADGDTSPARPLEYYVIDEIELEPPAVAGQDGSQRSDDAAAGPASNTFHGRDVFAPAAGDVHEFGLDRRDELGELPFLERTDSVVDCTLPSATIDGDRAEGEVLVVDDFGNAITNVPGRFLMTGGRDDDHDDGHDRNHVVANGERVPAVDTFAAVPVGERLATVGSHGYVELDVNQGRGDEAFDLGVGDAVVLEAPADEP</sequence>
<comment type="similarity">
    <text evidence="2">Belongs to the SAM hydrolase / SAM-dependent halogenase family.</text>
</comment>
<dbReference type="PATRIC" id="fig|1227493.4.peg.2719"/>
<gene>
    <name evidence="6" type="ORF">C483_13533</name>
</gene>
<evidence type="ECO:0000259" key="5">
    <source>
        <dbReference type="Pfam" id="PF20257"/>
    </source>
</evidence>
<dbReference type="SUPFAM" id="SSF101852">
    <property type="entry name" value="Bacterial fluorinating enzyme, C-terminal domain"/>
    <property type="match status" value="1"/>
</dbReference>
<dbReference type="InterPro" id="IPR046469">
    <property type="entry name" value="SAM_HAT_N"/>
</dbReference>
<protein>
    <submittedName>
        <fullName evidence="6">NAD operon protein</fullName>
    </submittedName>
</protein>
<dbReference type="PIRSF" id="PIRSF006779">
    <property type="entry name" value="UCP006779"/>
    <property type="match status" value="1"/>
</dbReference>
<organism evidence="6 7">
    <name type="scientific">Natrialba hulunbeirensis JCM 10989</name>
    <dbReference type="NCBI Taxonomy" id="1227493"/>
    <lineage>
        <taxon>Archaea</taxon>
        <taxon>Methanobacteriati</taxon>
        <taxon>Methanobacteriota</taxon>
        <taxon>Stenosarchaea group</taxon>
        <taxon>Halobacteria</taxon>
        <taxon>Halobacteriales</taxon>
        <taxon>Natrialbaceae</taxon>
        <taxon>Natrialba</taxon>
    </lineage>
</organism>
<dbReference type="PANTHER" id="PTHR35092:SF1">
    <property type="entry name" value="CHLORINASE MJ1651"/>
    <property type="match status" value="1"/>
</dbReference>
<dbReference type="Pfam" id="PF20257">
    <property type="entry name" value="SAM_HAT_C"/>
    <property type="match status" value="1"/>
</dbReference>
<comment type="caution">
    <text evidence="6">The sequence shown here is derived from an EMBL/GenBank/DDBJ whole genome shotgun (WGS) entry which is preliminary data.</text>
</comment>
<dbReference type="Pfam" id="PF01887">
    <property type="entry name" value="SAM_HAT_N"/>
    <property type="match status" value="1"/>
</dbReference>
<feature type="domain" description="S-adenosyl-l-methionine hydroxide adenosyltransferase C-terminal" evidence="5">
    <location>
        <begin position="228"/>
        <end position="318"/>
    </location>
</feature>
<dbReference type="InterPro" id="IPR002747">
    <property type="entry name" value="SAM_OH_AdoTrfase"/>
</dbReference>
<dbReference type="PANTHER" id="PTHR35092">
    <property type="entry name" value="CHLORINASE MJ1651"/>
    <property type="match status" value="1"/>
</dbReference>
<dbReference type="RefSeq" id="WP_006653876.1">
    <property type="nucleotide sequence ID" value="NZ_AOIM01000036.1"/>
</dbReference>
<dbReference type="EMBL" id="AOIM01000036">
    <property type="protein sequence ID" value="ELY89551.1"/>
    <property type="molecule type" value="Genomic_DNA"/>
</dbReference>
<dbReference type="Proteomes" id="UP000011519">
    <property type="component" value="Unassembled WGS sequence"/>
</dbReference>
<keyword evidence="7" id="KW-1185">Reference proteome</keyword>
<evidence type="ECO:0000313" key="7">
    <source>
        <dbReference type="Proteomes" id="UP000011519"/>
    </source>
</evidence>
<dbReference type="AlphaFoldDB" id="L9ZU04"/>
<evidence type="ECO:0000259" key="4">
    <source>
        <dbReference type="Pfam" id="PF01887"/>
    </source>
</evidence>
<dbReference type="Gene3D" id="2.40.30.90">
    <property type="entry name" value="Bacterial fluorinating enzyme like"/>
    <property type="match status" value="1"/>
</dbReference>
<dbReference type="InterPro" id="IPR046470">
    <property type="entry name" value="SAM_HAT_C"/>
</dbReference>
<feature type="region of interest" description="Disordered" evidence="3">
    <location>
        <begin position="154"/>
        <end position="178"/>
    </location>
</feature>
<reference evidence="6 7" key="1">
    <citation type="journal article" date="2014" name="PLoS Genet.">
        <title>Phylogenetically driven sequencing of extremely halophilic archaea reveals strategies for static and dynamic osmo-response.</title>
        <authorList>
            <person name="Becker E.A."/>
            <person name="Seitzer P.M."/>
            <person name="Tritt A."/>
            <person name="Larsen D."/>
            <person name="Krusor M."/>
            <person name="Yao A.I."/>
            <person name="Wu D."/>
            <person name="Madern D."/>
            <person name="Eisen J.A."/>
            <person name="Darling A.E."/>
            <person name="Facciotti M.T."/>
        </authorList>
    </citation>
    <scope>NUCLEOTIDE SEQUENCE [LARGE SCALE GENOMIC DNA]</scope>
    <source>
        <strain evidence="6 7">JCM 10989</strain>
    </source>
</reference>
<dbReference type="OrthoDB" id="372224at2157"/>
<feature type="compositionally biased region" description="Low complexity" evidence="3">
    <location>
        <begin position="116"/>
        <end position="134"/>
    </location>
</feature>
<keyword evidence="1" id="KW-0949">S-adenosyl-L-methionine</keyword>
<accession>L9ZU04</accession>
<evidence type="ECO:0000256" key="2">
    <source>
        <dbReference type="ARBA" id="ARBA00024035"/>
    </source>
</evidence>
<dbReference type="Gene3D" id="3.40.50.10790">
    <property type="entry name" value="S-adenosyl-l-methionine hydroxide adenosyltransferase, N-terminal"/>
    <property type="match status" value="1"/>
</dbReference>
<name>L9ZU04_9EURY</name>
<evidence type="ECO:0000313" key="6">
    <source>
        <dbReference type="EMBL" id="ELY89551.1"/>
    </source>
</evidence>
<proteinExistence type="inferred from homology"/>
<feature type="domain" description="S-adenosyl-l-methionine hydroxide adenosyltransferase N-terminal" evidence="4">
    <location>
        <begin position="2"/>
        <end position="114"/>
    </location>
</feature>
<dbReference type="STRING" id="1227493.C483_13533"/>
<evidence type="ECO:0000256" key="3">
    <source>
        <dbReference type="SAM" id="MobiDB-lite"/>
    </source>
</evidence>
<dbReference type="InterPro" id="IPR023227">
    <property type="entry name" value="SAM_OH_AdoTrfase_C_sf"/>
</dbReference>
<evidence type="ECO:0000256" key="1">
    <source>
        <dbReference type="ARBA" id="ARBA00022691"/>
    </source>
</evidence>
<dbReference type="SUPFAM" id="SSF102522">
    <property type="entry name" value="Bacterial fluorinating enzyme, N-terminal domain"/>
    <property type="match status" value="2"/>
</dbReference>